<organism evidence="6 7">
    <name type="scientific">Rickenella mellea</name>
    <dbReference type="NCBI Taxonomy" id="50990"/>
    <lineage>
        <taxon>Eukaryota</taxon>
        <taxon>Fungi</taxon>
        <taxon>Dikarya</taxon>
        <taxon>Basidiomycota</taxon>
        <taxon>Agaricomycotina</taxon>
        <taxon>Agaricomycetes</taxon>
        <taxon>Hymenochaetales</taxon>
        <taxon>Rickenellaceae</taxon>
        <taxon>Rickenella</taxon>
    </lineage>
</organism>
<comment type="subcellular location">
    <subcellularLocation>
        <location evidence="4">Membrane</location>
        <topology evidence="4">Multi-pass membrane protein</topology>
    </subcellularLocation>
</comment>
<name>A0A4Y7QGW1_9AGAM</name>
<keyword evidence="4" id="KW-0813">Transport</keyword>
<proteinExistence type="inferred from homology"/>
<dbReference type="GO" id="GO:0005375">
    <property type="term" value="F:copper ion transmembrane transporter activity"/>
    <property type="evidence" value="ECO:0007669"/>
    <property type="project" value="UniProtKB-UniRule"/>
</dbReference>
<dbReference type="AlphaFoldDB" id="A0A4Y7QGW1"/>
<keyword evidence="2 4" id="KW-1133">Transmembrane helix</keyword>
<feature type="transmembrane region" description="Helical" evidence="4">
    <location>
        <begin position="29"/>
        <end position="50"/>
    </location>
</feature>
<keyword evidence="4" id="KW-0186">Copper</keyword>
<feature type="transmembrane region" description="Helical" evidence="4">
    <location>
        <begin position="97"/>
        <end position="117"/>
    </location>
</feature>
<dbReference type="GO" id="GO:0016020">
    <property type="term" value="C:membrane"/>
    <property type="evidence" value="ECO:0007669"/>
    <property type="project" value="UniProtKB-SubCell"/>
</dbReference>
<evidence type="ECO:0000256" key="3">
    <source>
        <dbReference type="ARBA" id="ARBA00023136"/>
    </source>
</evidence>
<keyword evidence="4" id="KW-0187">Copper transport</keyword>
<evidence type="ECO:0000313" key="7">
    <source>
        <dbReference type="Proteomes" id="UP000294933"/>
    </source>
</evidence>
<comment type="similarity">
    <text evidence="4">Belongs to the copper transporter (Ctr) (TC 1.A.56) family. SLC31A subfamily.</text>
</comment>
<accession>A0A4Y7QGW1</accession>
<dbReference type="InterPro" id="IPR007274">
    <property type="entry name" value="Cop_transporter"/>
</dbReference>
<dbReference type="EMBL" id="ML170161">
    <property type="protein sequence ID" value="TDL26342.1"/>
    <property type="molecule type" value="Genomic_DNA"/>
</dbReference>
<dbReference type="Pfam" id="PF04145">
    <property type="entry name" value="Ctr"/>
    <property type="match status" value="1"/>
</dbReference>
<keyword evidence="4" id="KW-0406">Ion transport</keyword>
<evidence type="ECO:0000256" key="2">
    <source>
        <dbReference type="ARBA" id="ARBA00022989"/>
    </source>
</evidence>
<reference evidence="6 7" key="1">
    <citation type="submission" date="2018-06" db="EMBL/GenBank/DDBJ databases">
        <title>A transcriptomic atlas of mushroom development highlights an independent origin of complex multicellularity.</title>
        <authorList>
            <consortium name="DOE Joint Genome Institute"/>
            <person name="Krizsan K."/>
            <person name="Almasi E."/>
            <person name="Merenyi Z."/>
            <person name="Sahu N."/>
            <person name="Viragh M."/>
            <person name="Koszo T."/>
            <person name="Mondo S."/>
            <person name="Kiss B."/>
            <person name="Balint B."/>
            <person name="Kues U."/>
            <person name="Barry K."/>
            <person name="Hegedus J.C."/>
            <person name="Henrissat B."/>
            <person name="Johnson J."/>
            <person name="Lipzen A."/>
            <person name="Ohm R."/>
            <person name="Nagy I."/>
            <person name="Pangilinan J."/>
            <person name="Yan J."/>
            <person name="Xiong Y."/>
            <person name="Grigoriev I.V."/>
            <person name="Hibbett D.S."/>
            <person name="Nagy L.G."/>
        </authorList>
    </citation>
    <scope>NUCLEOTIDE SEQUENCE [LARGE SCALE GENOMIC DNA]</scope>
    <source>
        <strain evidence="6 7">SZMC22713</strain>
    </source>
</reference>
<evidence type="ECO:0000256" key="4">
    <source>
        <dbReference type="RuleBase" id="RU367022"/>
    </source>
</evidence>
<keyword evidence="1 4" id="KW-0812">Transmembrane</keyword>
<dbReference type="VEuPathDB" id="FungiDB:BD410DRAFT_783373"/>
<keyword evidence="3 4" id="KW-0472">Membrane</keyword>
<dbReference type="Proteomes" id="UP000294933">
    <property type="component" value="Unassembled WGS sequence"/>
</dbReference>
<evidence type="ECO:0000313" key="6">
    <source>
        <dbReference type="EMBL" id="TDL26342.1"/>
    </source>
</evidence>
<feature type="compositionally biased region" description="Acidic residues" evidence="5">
    <location>
        <begin position="244"/>
        <end position="255"/>
    </location>
</feature>
<gene>
    <name evidence="6" type="ORF">BD410DRAFT_783373</name>
</gene>
<feature type="compositionally biased region" description="Basic and acidic residues" evidence="5">
    <location>
        <begin position="197"/>
        <end position="219"/>
    </location>
</feature>
<dbReference type="OrthoDB" id="73901at2759"/>
<sequence length="255" mass="28436">MDMDGWQDRLHFSFLGEHVLFGELRLRSYYSFLVASVLTFAICLFERCLTYAISTHWQPVNSLNRSRSGRALWRSTLYGMATFSRLFYMLVSMTFHIGLILVIVTSLAAGQFVIEYLDGPTHDPQSETADQIMMHEPLLGSGPSSYEDRPAVLESGLTTRPRAKSTKSKPGNIFIHPSASNLARADAFAQQLGIGGDAKDVQNPEPTKAEARANRRWDDAGIASPQEVIGHRRKSSSMYKIGDPDDDDDSTDLSR</sequence>
<keyword evidence="7" id="KW-1185">Reference proteome</keyword>
<evidence type="ECO:0000256" key="1">
    <source>
        <dbReference type="ARBA" id="ARBA00022692"/>
    </source>
</evidence>
<feature type="region of interest" description="Disordered" evidence="5">
    <location>
        <begin position="195"/>
        <end position="255"/>
    </location>
</feature>
<evidence type="ECO:0000256" key="5">
    <source>
        <dbReference type="SAM" id="MobiDB-lite"/>
    </source>
</evidence>
<protein>
    <recommendedName>
        <fullName evidence="4">Copper transport protein</fullName>
    </recommendedName>
</protein>